<comment type="caution">
    <text evidence="2">The sequence shown here is derived from an EMBL/GenBank/DDBJ whole genome shotgun (WGS) entry which is preliminary data.</text>
</comment>
<protein>
    <submittedName>
        <fullName evidence="2">Uncharacterized protein</fullName>
    </submittedName>
</protein>
<evidence type="ECO:0000313" key="2">
    <source>
        <dbReference type="EMBL" id="MBE1501666.1"/>
    </source>
</evidence>
<dbReference type="EMBL" id="JADBEG010000001">
    <property type="protein sequence ID" value="MBE1501666.1"/>
    <property type="molecule type" value="Genomic_DNA"/>
</dbReference>
<proteinExistence type="predicted"/>
<gene>
    <name evidence="2" type="ORF">H4696_008766</name>
</gene>
<evidence type="ECO:0000313" key="3">
    <source>
        <dbReference type="Proteomes" id="UP000631670"/>
    </source>
</evidence>
<dbReference type="Proteomes" id="UP000631670">
    <property type="component" value="Unassembled WGS sequence"/>
</dbReference>
<dbReference type="RefSeq" id="WP_158104288.1">
    <property type="nucleotide sequence ID" value="NZ_JADBEG010000001.1"/>
</dbReference>
<reference evidence="2 3" key="1">
    <citation type="submission" date="2020-10" db="EMBL/GenBank/DDBJ databases">
        <title>Sequencing the genomes of 1000 actinobacteria strains.</title>
        <authorList>
            <person name="Klenk H.-P."/>
        </authorList>
    </citation>
    <scope>NUCLEOTIDE SEQUENCE [LARGE SCALE GENOMIC DNA]</scope>
    <source>
        <strain evidence="2 3">DSM 44653</strain>
    </source>
</reference>
<feature type="signal peptide" evidence="1">
    <location>
        <begin position="1"/>
        <end position="20"/>
    </location>
</feature>
<keyword evidence="1" id="KW-0732">Signal</keyword>
<name>A0ABR9IET5_9PSEU</name>
<organism evidence="2 3">
    <name type="scientific">Amycolatopsis lexingtonensis</name>
    <dbReference type="NCBI Taxonomy" id="218822"/>
    <lineage>
        <taxon>Bacteria</taxon>
        <taxon>Bacillati</taxon>
        <taxon>Actinomycetota</taxon>
        <taxon>Actinomycetes</taxon>
        <taxon>Pseudonocardiales</taxon>
        <taxon>Pseudonocardiaceae</taxon>
        <taxon>Amycolatopsis</taxon>
    </lineage>
</organism>
<accession>A0ABR9IET5</accession>
<sequence>MKVVCSFSLLLRLAFRLTAAALVAGIALGHQPAPTTAPQQLTPVVAAYGKEVR</sequence>
<feature type="chain" id="PRO_5045243563" evidence="1">
    <location>
        <begin position="21"/>
        <end position="53"/>
    </location>
</feature>
<evidence type="ECO:0000256" key="1">
    <source>
        <dbReference type="SAM" id="SignalP"/>
    </source>
</evidence>
<keyword evidence="3" id="KW-1185">Reference proteome</keyword>